<evidence type="ECO:0000313" key="3">
    <source>
        <dbReference type="Proteomes" id="UP001178662"/>
    </source>
</evidence>
<dbReference type="InterPro" id="IPR021338">
    <property type="entry name" value="DUF2953"/>
</dbReference>
<dbReference type="Pfam" id="PF11167">
    <property type="entry name" value="DUF2953"/>
    <property type="match status" value="1"/>
</dbReference>
<protein>
    <submittedName>
        <fullName evidence="2">DUF2953 domain-containing protein</fullName>
    </submittedName>
</protein>
<proteinExistence type="predicted"/>
<sequence length="234" mass="27200">MAFWLWICVAMIVIVVTLVLLSRIRFRIRYSRSGQEDKLVLIIQALYGLIKYELVIPAIILRGWSLVYREKKAYGMDMGLEQKPKQEQKNKRKISVQTIRRYRKAYKTVRSTTRNLQRWALQTLKKLECTRWRLDFRVGTGDAQSTAITTGLLWAVAGCAAGAVGQLLRLNCAPDNRIEPNYRMQEFTMIWEADFQMKLLTVVVSGIKLVTKIRLPYRKAIHTWKALLRPPGEL</sequence>
<evidence type="ECO:0000256" key="1">
    <source>
        <dbReference type="SAM" id="Phobius"/>
    </source>
</evidence>
<keyword evidence="1" id="KW-0472">Membrane</keyword>
<dbReference type="AlphaFoldDB" id="A0AA95EZ98"/>
<keyword evidence="1" id="KW-1133">Transmembrane helix</keyword>
<dbReference type="Proteomes" id="UP001178662">
    <property type="component" value="Chromosome"/>
</dbReference>
<gene>
    <name evidence="2" type="ORF">P0Y55_06260</name>
</gene>
<keyword evidence="1" id="KW-0812">Transmembrane</keyword>
<keyword evidence="3" id="KW-1185">Reference proteome</keyword>
<name>A0AA95EZ98_9BACL</name>
<dbReference type="EMBL" id="CP119317">
    <property type="protein sequence ID" value="WEK55646.1"/>
    <property type="molecule type" value="Genomic_DNA"/>
</dbReference>
<reference evidence="2" key="1">
    <citation type="submission" date="2023-03" db="EMBL/GenBank/DDBJ databases">
        <title>Andean soil-derived lignocellulolytic bacterial consortium as a source of novel taxa and putative plastic-active enzymes.</title>
        <authorList>
            <person name="Diaz-Garcia L."/>
            <person name="Chuvochina M."/>
            <person name="Feuerriegel G."/>
            <person name="Bunk B."/>
            <person name="Sproer C."/>
            <person name="Streit W.R."/>
            <person name="Rodriguez L.M."/>
            <person name="Overmann J."/>
            <person name="Jimenez D.J."/>
        </authorList>
    </citation>
    <scope>NUCLEOTIDE SEQUENCE</scope>
    <source>
        <strain evidence="2">MAG 2441</strain>
    </source>
</reference>
<organism evidence="2 3">
    <name type="scientific">Candidatus Cohnella colombiensis</name>
    <dbReference type="NCBI Taxonomy" id="3121368"/>
    <lineage>
        <taxon>Bacteria</taxon>
        <taxon>Bacillati</taxon>
        <taxon>Bacillota</taxon>
        <taxon>Bacilli</taxon>
        <taxon>Bacillales</taxon>
        <taxon>Paenibacillaceae</taxon>
        <taxon>Cohnella</taxon>
    </lineage>
</organism>
<feature type="transmembrane region" description="Helical" evidence="1">
    <location>
        <begin position="6"/>
        <end position="24"/>
    </location>
</feature>
<evidence type="ECO:0000313" key="2">
    <source>
        <dbReference type="EMBL" id="WEK55646.1"/>
    </source>
</evidence>
<accession>A0AA95EZ98</accession>